<dbReference type="KEGG" id="knv:Pan216_02030"/>
<dbReference type="InterPro" id="IPR011429">
    <property type="entry name" value="Cyt_c_Planctomycete-type"/>
</dbReference>
<dbReference type="InterPro" id="IPR022655">
    <property type="entry name" value="DUF1553"/>
</dbReference>
<dbReference type="Pfam" id="PF07583">
    <property type="entry name" value="PSCyt2"/>
    <property type="match status" value="1"/>
</dbReference>
<sequence>MNPSRLDSRPPIATPNGFALPFAAIASLALTILLPPTSRPAFAASEPMANAMEFFETSVRPLLAKHCFECHSGQSKTLQASLRLDSRSGMLEGGDSGPSVVPGKPGESLLLDAIRWESWEMPPDGKLKPKEIAALTRWVEIGAPWPGEETPSRKATRKPAYDWQKAREHWAFKPVKRPVPPTVEDHSWCRNAIDAFVLARLEGATLTPSKEADRRTLLRRLSFDLLGIPPTPEEIERFLADNDPDAYERLIGRLLDSPRYGERWGRHWLDVARYSEGYGGFQDSQPLPNAWRYRDWVVRSLNRDLPYDAFLRQQVAGDLLDAAEAFLGSGFFALGPTYRSDGGDPDGVALAKAETLNDRVDTLSRGLLGLTVACSRCHDHKFDPIPQTDYYALAGIFENTAVREFPLVPASVVDAYNDHQKRIRELDQRLREETKRLAKEKRKPNAEESEAIANWRGELDKLRASLPAKYPFAHILTDTGSRDMPLAIRGNLLRPGAPVARRFLTVLSPTETPPFQSGSGRRELADALVDRGNPLTARVFVNRVWQWHFGKGLVRTPSNFGALGSPPTHPELLDWLAADFMDHGWSIKHLHRTILLSSTYRQSAAFDRRAFATDGENELVWRMNPRRLDAESLRDALLHVTGELDTSVGGPSDAKFSKSRRRTLYSSISRNGDRLEADRFLRLFDLPAPRETIAERPSSTVPQQFLFFLNSAFMRERATALVDRLQHEGISGDDERIARAYSLLYGRPPTTTEIEVARRYLDNAASSDHDATHQRWVRYAQVLLSANEFLHVR</sequence>
<evidence type="ECO:0000259" key="3">
    <source>
        <dbReference type="Pfam" id="PF07587"/>
    </source>
</evidence>
<reference evidence="5 6" key="1">
    <citation type="submission" date="2019-02" db="EMBL/GenBank/DDBJ databases">
        <title>Deep-cultivation of Planctomycetes and their phenomic and genomic characterization uncovers novel biology.</title>
        <authorList>
            <person name="Wiegand S."/>
            <person name="Jogler M."/>
            <person name="Boedeker C."/>
            <person name="Pinto D."/>
            <person name="Vollmers J."/>
            <person name="Rivas-Marin E."/>
            <person name="Kohn T."/>
            <person name="Peeters S.H."/>
            <person name="Heuer A."/>
            <person name="Rast P."/>
            <person name="Oberbeckmann S."/>
            <person name="Bunk B."/>
            <person name="Jeske O."/>
            <person name="Meyerdierks A."/>
            <person name="Storesund J.E."/>
            <person name="Kallscheuer N."/>
            <person name="Luecker S."/>
            <person name="Lage O.M."/>
            <person name="Pohl T."/>
            <person name="Merkel B.J."/>
            <person name="Hornburger P."/>
            <person name="Mueller R.-W."/>
            <person name="Bruemmer F."/>
            <person name="Labrenz M."/>
            <person name="Spormann A.M."/>
            <person name="Op den Camp H."/>
            <person name="Overmann J."/>
            <person name="Amann R."/>
            <person name="Jetten M.S.M."/>
            <person name="Mascher T."/>
            <person name="Medema M.H."/>
            <person name="Devos D.P."/>
            <person name="Kaster A.-K."/>
            <person name="Ovreas L."/>
            <person name="Rohde M."/>
            <person name="Galperin M.Y."/>
            <person name="Jogler C."/>
        </authorList>
    </citation>
    <scope>NUCLEOTIDE SEQUENCE [LARGE SCALE GENOMIC DNA]</scope>
    <source>
        <strain evidence="5 6">Pan216</strain>
    </source>
</reference>
<feature type="coiled-coil region" evidence="1">
    <location>
        <begin position="416"/>
        <end position="465"/>
    </location>
</feature>
<gene>
    <name evidence="5" type="ORF">Pan216_02030</name>
</gene>
<dbReference type="PANTHER" id="PTHR35889:SF3">
    <property type="entry name" value="F-BOX DOMAIN-CONTAINING PROTEIN"/>
    <property type="match status" value="1"/>
</dbReference>
<evidence type="ECO:0000313" key="5">
    <source>
        <dbReference type="EMBL" id="QDU59375.1"/>
    </source>
</evidence>
<organism evidence="5 6">
    <name type="scientific">Kolteria novifilia</name>
    <dbReference type="NCBI Taxonomy" id="2527975"/>
    <lineage>
        <taxon>Bacteria</taxon>
        <taxon>Pseudomonadati</taxon>
        <taxon>Planctomycetota</taxon>
        <taxon>Planctomycetia</taxon>
        <taxon>Kolteriales</taxon>
        <taxon>Kolteriaceae</taxon>
        <taxon>Kolteria</taxon>
    </lineage>
</organism>
<dbReference type="Proteomes" id="UP000317093">
    <property type="component" value="Chromosome"/>
</dbReference>
<proteinExistence type="predicted"/>
<dbReference type="Pfam" id="PF07635">
    <property type="entry name" value="PSCyt1"/>
    <property type="match status" value="1"/>
</dbReference>
<name>A0A518AXB9_9BACT</name>
<dbReference type="Pfam" id="PF07587">
    <property type="entry name" value="PSD1"/>
    <property type="match status" value="1"/>
</dbReference>
<evidence type="ECO:0000256" key="1">
    <source>
        <dbReference type="SAM" id="Coils"/>
    </source>
</evidence>
<dbReference type="OrthoDB" id="127107at2"/>
<dbReference type="InterPro" id="IPR011444">
    <property type="entry name" value="DUF1549"/>
</dbReference>
<dbReference type="RefSeq" id="WP_145253551.1">
    <property type="nucleotide sequence ID" value="NZ_CP036279.1"/>
</dbReference>
<evidence type="ECO:0000259" key="2">
    <source>
        <dbReference type="Pfam" id="PF07583"/>
    </source>
</evidence>
<dbReference type="EMBL" id="CP036279">
    <property type="protein sequence ID" value="QDU59375.1"/>
    <property type="molecule type" value="Genomic_DNA"/>
</dbReference>
<keyword evidence="1" id="KW-0175">Coiled coil</keyword>
<dbReference type="AlphaFoldDB" id="A0A518AXB9"/>
<dbReference type="PANTHER" id="PTHR35889">
    <property type="entry name" value="CYCLOINULO-OLIGOSACCHARIDE FRUCTANOTRANSFERASE-RELATED"/>
    <property type="match status" value="1"/>
</dbReference>
<evidence type="ECO:0000313" key="6">
    <source>
        <dbReference type="Proteomes" id="UP000317093"/>
    </source>
</evidence>
<feature type="domain" description="Cytochrome C Planctomycete-type" evidence="4">
    <location>
        <begin position="67"/>
        <end position="125"/>
    </location>
</feature>
<protein>
    <submittedName>
        <fullName evidence="5">Planctomycete cytochrome C</fullName>
    </submittedName>
</protein>
<keyword evidence="6" id="KW-1185">Reference proteome</keyword>
<accession>A0A518AXB9</accession>
<evidence type="ECO:0000259" key="4">
    <source>
        <dbReference type="Pfam" id="PF07635"/>
    </source>
</evidence>
<feature type="domain" description="DUF1549" evidence="2">
    <location>
        <begin position="193"/>
        <end position="400"/>
    </location>
</feature>
<feature type="domain" description="DUF1553" evidence="3">
    <location>
        <begin position="520"/>
        <end position="761"/>
    </location>
</feature>